<accession>A0A2N9I6J0</accession>
<dbReference type="AlphaFoldDB" id="A0A2N9I6J0"/>
<dbReference type="SUPFAM" id="SSF56672">
    <property type="entry name" value="DNA/RNA polymerases"/>
    <property type="match status" value="1"/>
</dbReference>
<feature type="compositionally biased region" description="Polar residues" evidence="3">
    <location>
        <begin position="990"/>
        <end position="1030"/>
    </location>
</feature>
<proteinExistence type="predicted"/>
<gene>
    <name evidence="5" type="ORF">FSB_LOCUS49508</name>
</gene>
<protein>
    <recommendedName>
        <fullName evidence="4">CCHC-type domain-containing protein</fullName>
    </recommendedName>
</protein>
<keyword evidence="2" id="KW-0862">Zinc</keyword>
<dbReference type="Pfam" id="PF14244">
    <property type="entry name" value="Retrotran_gag_3"/>
    <property type="match status" value="1"/>
</dbReference>
<dbReference type="InterPro" id="IPR054722">
    <property type="entry name" value="PolX-like_BBD"/>
</dbReference>
<dbReference type="EMBL" id="OIVN01005253">
    <property type="protein sequence ID" value="SPD21626.1"/>
    <property type="molecule type" value="Genomic_DNA"/>
</dbReference>
<dbReference type="GO" id="GO:0008270">
    <property type="term" value="F:zinc ion binding"/>
    <property type="evidence" value="ECO:0007669"/>
    <property type="project" value="UniProtKB-KW"/>
</dbReference>
<keyword evidence="2" id="KW-0863">Zinc-finger</keyword>
<dbReference type="PANTHER" id="PTHR37610">
    <property type="entry name" value="CCHC-TYPE DOMAIN-CONTAINING PROTEIN"/>
    <property type="match status" value="1"/>
</dbReference>
<evidence type="ECO:0000256" key="3">
    <source>
        <dbReference type="SAM" id="MobiDB-lite"/>
    </source>
</evidence>
<dbReference type="Pfam" id="PF22936">
    <property type="entry name" value="Pol_BBD"/>
    <property type="match status" value="1"/>
</dbReference>
<feature type="region of interest" description="Disordered" evidence="3">
    <location>
        <begin position="983"/>
        <end position="1040"/>
    </location>
</feature>
<dbReference type="PROSITE" id="PS50158">
    <property type="entry name" value="ZF_CCHC"/>
    <property type="match status" value="1"/>
</dbReference>
<feature type="compositionally biased region" description="Pro residues" evidence="3">
    <location>
        <begin position="484"/>
        <end position="496"/>
    </location>
</feature>
<dbReference type="InterPro" id="IPR001878">
    <property type="entry name" value="Znf_CCHC"/>
</dbReference>
<feature type="domain" description="CCHC-type" evidence="4">
    <location>
        <begin position="268"/>
        <end position="282"/>
    </location>
</feature>
<dbReference type="InterPro" id="IPR013103">
    <property type="entry name" value="RVT_2"/>
</dbReference>
<keyword evidence="1" id="KW-0064">Aspartyl protease</keyword>
<dbReference type="GO" id="GO:0004190">
    <property type="term" value="F:aspartic-type endopeptidase activity"/>
    <property type="evidence" value="ECO:0007669"/>
    <property type="project" value="UniProtKB-KW"/>
</dbReference>
<reference evidence="5" key="1">
    <citation type="submission" date="2018-02" db="EMBL/GenBank/DDBJ databases">
        <authorList>
            <person name="Cohen D.B."/>
            <person name="Kent A.D."/>
        </authorList>
    </citation>
    <scope>NUCLEOTIDE SEQUENCE</scope>
</reference>
<dbReference type="PANTHER" id="PTHR37610:SF97">
    <property type="entry name" value="RETROTRANSPOSON GAG DOMAIN-CONTAINING PROTEIN"/>
    <property type="match status" value="1"/>
</dbReference>
<name>A0A2N9I6J0_FAGSY</name>
<sequence length="1069" mass="119772">MGDTTSTNTVASASPHLCFTDPNHQLFIHHGDHPGVVLVSQPLTETNYHTWSLSMVMALSAKNKLGFINGTITKPAASAKVELEQWIRCNDMIKSWLLNSISPDIYSSVIYCDLASEIWTDLKERFSQVNGPRLFELEQSIHNLVQDTMSVTTYFTKLKSLWEELSALRTIPICTCGSSKEIIQYQHYQRFIKFLMGLNDSYGPTRSQILLMDPLPSVNRAYALILQEERQRNISHATPLPRSAALAAMGRPSQSNMKLSTRTKEKLKCNHCGREGHTMERCYKLHGYSTDSRNAKPKSRAHQVSSGDIVGSSGNLPFTPDQCQQLLSILSTVAQSSSMNQHAGSHPTSTNLSGMHSFDNSLWILDSGATDHMVRSPLALSHSFPVHNRTVQLPDDTHAPVTHIGSIIFSRHLTLTDVLCDLRSMKMIGMGTERDGLYYFNKTKEAHCNLTTRSTSQLWHRRLGHLSNKSAPLLPLILPPIECHPPAPAETPPNSSPAPSSSLFSDHQTPPLTCTTFTLVQLSRLGPFPHLTQRWFAPQAMKHPKWRNAMRVEIDALEANHTWTLTASPPNKKPIGCKWVYKIKYNPDGSVERYKARLVAKGYNQQEGLDYTETFAPVAKLVTVRVLLALAATHNWHLHQLDVNNAFLHGDLDEDVYMHLPPGFGRKGETRVCKLNKSLYGLKQASRHDFTAALVYVDDIILTGNNLEQIKELKKFLGERFKLKDLGNLKYFLGIEVARSKNGISISQRKYALEILNDTGFLGSKPSKFPMEQNLSLNESDGDLVPDPSSYRRLVGRLIYLTITRPDLTYAVHVLSQFMDKPRMPHLDATGPNVGTLEDQSLDTAYYLGNHSSLGRPRNKQLSLVHQLKAEYRSMATTCCEVTWLKQLLTDLNVSHSQPVQLYCDNKAAIHIASNPVFHERTKHIEIDCHVVREKLQNGLIQTEHVSTNQQPADLFTKALGQSQAEFLLGKLGVLNIHSNLRGSVKDQTGKGSVDQTIKESTPTQSAKSYPHNQPPTQSAKSYPHNQQIQIEKEANGYDNKCGLNNCRDSVPQPCIYKENSVKENNTVK</sequence>
<dbReference type="InterPro" id="IPR043502">
    <property type="entry name" value="DNA/RNA_pol_sf"/>
</dbReference>
<evidence type="ECO:0000313" key="5">
    <source>
        <dbReference type="EMBL" id="SPD21626.1"/>
    </source>
</evidence>
<dbReference type="GO" id="GO:0003676">
    <property type="term" value="F:nucleic acid binding"/>
    <property type="evidence" value="ECO:0007669"/>
    <property type="project" value="InterPro"/>
</dbReference>
<dbReference type="InterPro" id="IPR005162">
    <property type="entry name" value="Retrotrans_gag_dom"/>
</dbReference>
<evidence type="ECO:0000256" key="2">
    <source>
        <dbReference type="PROSITE-ProRule" id="PRU00047"/>
    </source>
</evidence>
<dbReference type="InterPro" id="IPR029472">
    <property type="entry name" value="Copia-like_N"/>
</dbReference>
<dbReference type="CDD" id="cd09272">
    <property type="entry name" value="RNase_HI_RT_Ty1"/>
    <property type="match status" value="1"/>
</dbReference>
<keyword evidence="2" id="KW-0479">Metal-binding</keyword>
<keyword evidence="1" id="KW-0378">Hydrolase</keyword>
<evidence type="ECO:0000256" key="1">
    <source>
        <dbReference type="ARBA" id="ARBA00022750"/>
    </source>
</evidence>
<dbReference type="Pfam" id="PF03732">
    <property type="entry name" value="Retrotrans_gag"/>
    <property type="match status" value="1"/>
</dbReference>
<organism evidence="5">
    <name type="scientific">Fagus sylvatica</name>
    <name type="common">Beechnut</name>
    <dbReference type="NCBI Taxonomy" id="28930"/>
    <lineage>
        <taxon>Eukaryota</taxon>
        <taxon>Viridiplantae</taxon>
        <taxon>Streptophyta</taxon>
        <taxon>Embryophyta</taxon>
        <taxon>Tracheophyta</taxon>
        <taxon>Spermatophyta</taxon>
        <taxon>Magnoliopsida</taxon>
        <taxon>eudicotyledons</taxon>
        <taxon>Gunneridae</taxon>
        <taxon>Pentapetalae</taxon>
        <taxon>rosids</taxon>
        <taxon>fabids</taxon>
        <taxon>Fagales</taxon>
        <taxon>Fagaceae</taxon>
        <taxon>Fagus</taxon>
    </lineage>
</organism>
<dbReference type="Pfam" id="PF07727">
    <property type="entry name" value="RVT_2"/>
    <property type="match status" value="2"/>
</dbReference>
<evidence type="ECO:0000259" key="4">
    <source>
        <dbReference type="PROSITE" id="PS50158"/>
    </source>
</evidence>
<feature type="region of interest" description="Disordered" evidence="3">
    <location>
        <begin position="484"/>
        <end position="507"/>
    </location>
</feature>
<keyword evidence="1" id="KW-0645">Protease</keyword>